<dbReference type="Proteomes" id="UP000032946">
    <property type="component" value="Chromosome"/>
</dbReference>
<organism evidence="1 2">
    <name type="scientific">Limnospira indica PCC 8005</name>
    <dbReference type="NCBI Taxonomy" id="376219"/>
    <lineage>
        <taxon>Bacteria</taxon>
        <taxon>Bacillati</taxon>
        <taxon>Cyanobacteriota</taxon>
        <taxon>Cyanophyceae</taxon>
        <taxon>Oscillatoriophycideae</taxon>
        <taxon>Oscillatoriales</taxon>
        <taxon>Sirenicapillariaceae</taxon>
        <taxon>Limnospira</taxon>
    </lineage>
</organism>
<name>A0A9P1KDM6_9CYAN</name>
<evidence type="ECO:0000313" key="1">
    <source>
        <dbReference type="EMBL" id="CDM94638.1"/>
    </source>
</evidence>
<protein>
    <submittedName>
        <fullName evidence="1">Uncharacterized protein</fullName>
    </submittedName>
</protein>
<keyword evidence="2" id="KW-1185">Reference proteome</keyword>
<dbReference type="AlphaFoldDB" id="A0A9P1KDM6"/>
<proteinExistence type="predicted"/>
<reference evidence="1 2" key="1">
    <citation type="submission" date="2014-02" db="EMBL/GenBank/DDBJ databases">
        <authorList>
            <person name="Genoscope - CEA"/>
        </authorList>
    </citation>
    <scope>NUCLEOTIDE SEQUENCE [LARGE SCALE GENOMIC DNA]</scope>
    <source>
        <strain evidence="1 2">PCC 8005</strain>
    </source>
</reference>
<sequence>MGLRAGDRNVLNITLNNLPRGLNKKMAIAKRAMIGVWVC</sequence>
<dbReference type="EMBL" id="FO818640">
    <property type="protein sequence ID" value="CDM94638.1"/>
    <property type="molecule type" value="Genomic_DNA"/>
</dbReference>
<accession>A0A9P1KDM6</accession>
<gene>
    <name evidence="1" type="ORF">ARTHRO_20172</name>
</gene>
<evidence type="ECO:0000313" key="2">
    <source>
        <dbReference type="Proteomes" id="UP000032946"/>
    </source>
</evidence>